<dbReference type="Proteomes" id="UP000231655">
    <property type="component" value="Unassembled WGS sequence"/>
</dbReference>
<keyword evidence="4 15" id="KW-0285">Flavoprotein</keyword>
<evidence type="ECO:0000313" key="19">
    <source>
        <dbReference type="Proteomes" id="UP000231655"/>
    </source>
</evidence>
<dbReference type="SMART" id="SM00904">
    <property type="entry name" value="Flavokinase"/>
    <property type="match status" value="1"/>
</dbReference>
<evidence type="ECO:0000256" key="5">
    <source>
        <dbReference type="ARBA" id="ARBA00022643"/>
    </source>
</evidence>
<keyword evidence="7 15" id="KW-0548">Nucleotidyltransferase</keyword>
<evidence type="ECO:0000256" key="4">
    <source>
        <dbReference type="ARBA" id="ARBA00022630"/>
    </source>
</evidence>
<dbReference type="EMBL" id="PGTD01000016">
    <property type="protein sequence ID" value="PJE28619.1"/>
    <property type="molecule type" value="Genomic_DNA"/>
</dbReference>
<evidence type="ECO:0000256" key="8">
    <source>
        <dbReference type="ARBA" id="ARBA00022741"/>
    </source>
</evidence>
<dbReference type="GO" id="GO:0009398">
    <property type="term" value="P:FMN biosynthetic process"/>
    <property type="evidence" value="ECO:0007669"/>
    <property type="project" value="UniProtKB-UniRule"/>
</dbReference>
<keyword evidence="10 15" id="KW-0274">FAD</keyword>
<dbReference type="CDD" id="cd02064">
    <property type="entry name" value="FAD_synthetase_N"/>
    <property type="match status" value="1"/>
</dbReference>
<organism evidence="18 19">
    <name type="scientific">Pseudooceanicola antarcticus</name>
    <dbReference type="NCBI Taxonomy" id="1247613"/>
    <lineage>
        <taxon>Bacteria</taxon>
        <taxon>Pseudomonadati</taxon>
        <taxon>Pseudomonadota</taxon>
        <taxon>Alphaproteobacteria</taxon>
        <taxon>Rhodobacterales</taxon>
        <taxon>Paracoccaceae</taxon>
        <taxon>Pseudooceanicola</taxon>
    </lineage>
</organism>
<comment type="function">
    <text evidence="1">Catalyzes the phosphorylation of riboflavin to FMN followed by the adenylation of FMN to FAD.</text>
</comment>
<gene>
    <name evidence="17" type="ORF">CVM39_09055</name>
    <name evidence="18" type="ORF">SAMN06297129_1561</name>
</gene>
<dbReference type="PANTHER" id="PTHR22749">
    <property type="entry name" value="RIBOFLAVIN KINASE/FMN ADENYLYLTRANSFERASE"/>
    <property type="match status" value="1"/>
</dbReference>
<dbReference type="OrthoDB" id="9803667at2"/>
<dbReference type="UniPathway" id="UPA00277">
    <property type="reaction ID" value="UER00407"/>
</dbReference>
<comment type="pathway">
    <text evidence="3 15">Cofactor biosynthesis; FMN biosynthesis; FMN from riboflavin (ATP route): step 1/1.</text>
</comment>
<evidence type="ECO:0000256" key="3">
    <source>
        <dbReference type="ARBA" id="ARBA00005201"/>
    </source>
</evidence>
<dbReference type="InterPro" id="IPR023468">
    <property type="entry name" value="Riboflavin_kinase"/>
</dbReference>
<dbReference type="Gene3D" id="3.40.50.620">
    <property type="entry name" value="HUPs"/>
    <property type="match status" value="1"/>
</dbReference>
<proteinExistence type="inferred from homology"/>
<dbReference type="FunFam" id="2.40.30.30:FF:000003">
    <property type="entry name" value="Riboflavin biosynthesis protein"/>
    <property type="match status" value="1"/>
</dbReference>
<evidence type="ECO:0000256" key="15">
    <source>
        <dbReference type="PIRNR" id="PIRNR004491"/>
    </source>
</evidence>
<reference evidence="18 19" key="1">
    <citation type="submission" date="2017-09" db="EMBL/GenBank/DDBJ databases">
        <authorList>
            <person name="Ehlers B."/>
            <person name="Leendertz F.H."/>
        </authorList>
    </citation>
    <scope>NUCLEOTIDE SEQUENCE [LARGE SCALE GENOMIC DNA]</scope>
    <source>
        <strain evidence="18 19">CGMCC 1.12662</strain>
    </source>
</reference>
<evidence type="ECO:0000256" key="10">
    <source>
        <dbReference type="ARBA" id="ARBA00022827"/>
    </source>
</evidence>
<keyword evidence="9 15" id="KW-0418">Kinase</keyword>
<dbReference type="EMBL" id="OBEA01000002">
    <property type="protein sequence ID" value="SNY48750.1"/>
    <property type="molecule type" value="Genomic_DNA"/>
</dbReference>
<dbReference type="PIRSF" id="PIRSF004491">
    <property type="entry name" value="FAD_Synth"/>
    <property type="match status" value="1"/>
</dbReference>
<evidence type="ECO:0000256" key="2">
    <source>
        <dbReference type="ARBA" id="ARBA00004726"/>
    </source>
</evidence>
<dbReference type="UniPathway" id="UPA00276">
    <property type="reaction ID" value="UER00406"/>
</dbReference>
<dbReference type="GO" id="GO:0008531">
    <property type="term" value="F:riboflavin kinase activity"/>
    <property type="evidence" value="ECO:0007669"/>
    <property type="project" value="UniProtKB-UniRule"/>
</dbReference>
<evidence type="ECO:0000256" key="6">
    <source>
        <dbReference type="ARBA" id="ARBA00022679"/>
    </source>
</evidence>
<evidence type="ECO:0000259" key="16">
    <source>
        <dbReference type="SMART" id="SM00904"/>
    </source>
</evidence>
<keyword evidence="5 15" id="KW-0288">FMN</keyword>
<evidence type="ECO:0000256" key="1">
    <source>
        <dbReference type="ARBA" id="ARBA00002121"/>
    </source>
</evidence>
<dbReference type="Gene3D" id="2.40.30.30">
    <property type="entry name" value="Riboflavin kinase-like"/>
    <property type="match status" value="1"/>
</dbReference>
<feature type="domain" description="Riboflavin kinase" evidence="16">
    <location>
        <begin position="183"/>
        <end position="310"/>
    </location>
</feature>
<dbReference type="NCBIfam" id="NF004160">
    <property type="entry name" value="PRK05627.1-3"/>
    <property type="match status" value="1"/>
</dbReference>
<evidence type="ECO:0000256" key="11">
    <source>
        <dbReference type="ARBA" id="ARBA00022840"/>
    </source>
</evidence>
<sequence length="312" mass="33937">MKIVRDYQFVSEAERGAVVAIGNFDGIHLGHQAVLDIARAEAQRLSAPLGVMTFEPHPRQFFAPDAPPFRLTNAAARAHRLEKLGVDVLYELSFTSALAALSPEEFAKGVLSDGLGARHVVVGADFHFGAKRAGKVEDLQKYGESEGFGTSVAQLLERKGLEVSSTAIRKALSDGLPRDAAAMLGHWHRIEGTVIRGDQRGRDLGFPTANMALTDLHRPRFGVYAVLVDVLTGPHAGSYHGAASLGLRPTFGGQEPNLETYLFDFRGDLYGSQISVGLVDFLRPEEKFTDINALIEQMDRDCLQARDILGTL</sequence>
<name>A0A285IL70_9RHOB</name>
<evidence type="ECO:0000313" key="20">
    <source>
        <dbReference type="Proteomes" id="UP000231702"/>
    </source>
</evidence>
<evidence type="ECO:0000256" key="13">
    <source>
        <dbReference type="ARBA" id="ARBA00047880"/>
    </source>
</evidence>
<dbReference type="AlphaFoldDB" id="A0A285IL70"/>
<dbReference type="NCBIfam" id="TIGR00083">
    <property type="entry name" value="ribF"/>
    <property type="match status" value="1"/>
</dbReference>
<keyword evidence="8 15" id="KW-0547">Nucleotide-binding</keyword>
<keyword evidence="6 15" id="KW-0808">Transferase</keyword>
<dbReference type="SUPFAM" id="SSF52374">
    <property type="entry name" value="Nucleotidylyl transferase"/>
    <property type="match status" value="1"/>
</dbReference>
<dbReference type="RefSeq" id="WP_097145287.1">
    <property type="nucleotide sequence ID" value="NZ_OBEA01000002.1"/>
</dbReference>
<evidence type="ECO:0000313" key="18">
    <source>
        <dbReference type="EMBL" id="SNY48750.1"/>
    </source>
</evidence>
<comment type="catalytic activity">
    <reaction evidence="13 15">
        <text>riboflavin + ATP = FMN + ADP + H(+)</text>
        <dbReference type="Rhea" id="RHEA:14357"/>
        <dbReference type="ChEBI" id="CHEBI:15378"/>
        <dbReference type="ChEBI" id="CHEBI:30616"/>
        <dbReference type="ChEBI" id="CHEBI:57986"/>
        <dbReference type="ChEBI" id="CHEBI:58210"/>
        <dbReference type="ChEBI" id="CHEBI:456216"/>
        <dbReference type="EC" id="2.7.1.26"/>
    </reaction>
</comment>
<evidence type="ECO:0000256" key="9">
    <source>
        <dbReference type="ARBA" id="ARBA00022777"/>
    </source>
</evidence>
<accession>A0A285IL70</accession>
<protein>
    <recommendedName>
        <fullName evidence="15">Riboflavin biosynthesis protein</fullName>
    </recommendedName>
    <domain>
        <recommendedName>
            <fullName evidence="15">Riboflavin kinase</fullName>
            <ecNumber evidence="15">2.7.1.26</ecNumber>
        </recommendedName>
        <alternativeName>
            <fullName evidence="15">Flavokinase</fullName>
        </alternativeName>
    </domain>
    <domain>
        <recommendedName>
            <fullName evidence="15">FMN adenylyltransferase</fullName>
            <ecNumber evidence="15">2.7.7.2</ecNumber>
        </recommendedName>
        <alternativeName>
            <fullName evidence="15">FAD pyrophosphorylase</fullName>
        </alternativeName>
        <alternativeName>
            <fullName evidence="15">FAD synthase</fullName>
        </alternativeName>
    </domain>
</protein>
<comment type="similarity">
    <text evidence="15">Belongs to the ribF family.</text>
</comment>
<dbReference type="GO" id="GO:0003919">
    <property type="term" value="F:FMN adenylyltransferase activity"/>
    <property type="evidence" value="ECO:0007669"/>
    <property type="project" value="UniProtKB-UniRule"/>
</dbReference>
<keyword evidence="12" id="KW-0511">Multifunctional enzyme</keyword>
<dbReference type="InterPro" id="IPR014729">
    <property type="entry name" value="Rossmann-like_a/b/a_fold"/>
</dbReference>
<comment type="catalytic activity">
    <reaction evidence="14 15">
        <text>FMN + ATP + H(+) = FAD + diphosphate</text>
        <dbReference type="Rhea" id="RHEA:17237"/>
        <dbReference type="ChEBI" id="CHEBI:15378"/>
        <dbReference type="ChEBI" id="CHEBI:30616"/>
        <dbReference type="ChEBI" id="CHEBI:33019"/>
        <dbReference type="ChEBI" id="CHEBI:57692"/>
        <dbReference type="ChEBI" id="CHEBI:58210"/>
        <dbReference type="EC" id="2.7.7.2"/>
    </reaction>
</comment>
<comment type="pathway">
    <text evidence="2 15">Cofactor biosynthesis; FAD biosynthesis; FAD from FMN: step 1/1.</text>
</comment>
<dbReference type="InterPro" id="IPR015864">
    <property type="entry name" value="FAD_synthase"/>
</dbReference>
<dbReference type="Pfam" id="PF01687">
    <property type="entry name" value="Flavokinase"/>
    <property type="match status" value="1"/>
</dbReference>
<reference evidence="17 20" key="2">
    <citation type="journal article" date="2018" name="Int. J. Syst. Evol. Microbiol.">
        <title>Pseudooceanicola lipolyticus sp. nov., a marine alphaproteobacterium, reclassification of Oceanicola flagellatus as Pseudooceanicola flagellatus comb. nov. and emended description of the genus Pseudooceanicola.</title>
        <authorList>
            <person name="Huang M.-M."/>
            <person name="Guo L.-L."/>
            <person name="Wu Y.-H."/>
            <person name="Lai Q.-L."/>
            <person name="Shao Z.-Z."/>
            <person name="Wang C.-S."/>
            <person name="Wu M."/>
            <person name="Xu X.-W."/>
        </authorList>
    </citation>
    <scope>NUCLEOTIDE SEQUENCE [LARGE SCALE GENOMIC DNA]</scope>
    <source>
        <strain evidence="17 20">Ar-45</strain>
    </source>
</reference>
<dbReference type="InterPro" id="IPR023465">
    <property type="entry name" value="Riboflavin_kinase_dom_sf"/>
</dbReference>
<evidence type="ECO:0000256" key="12">
    <source>
        <dbReference type="ARBA" id="ARBA00023268"/>
    </source>
</evidence>
<dbReference type="EC" id="2.7.1.26" evidence="15"/>
<dbReference type="GO" id="GO:0005524">
    <property type="term" value="F:ATP binding"/>
    <property type="evidence" value="ECO:0007669"/>
    <property type="project" value="UniProtKB-UniRule"/>
</dbReference>
<evidence type="ECO:0000256" key="7">
    <source>
        <dbReference type="ARBA" id="ARBA00022695"/>
    </source>
</evidence>
<dbReference type="GO" id="GO:0006747">
    <property type="term" value="P:FAD biosynthetic process"/>
    <property type="evidence" value="ECO:0007669"/>
    <property type="project" value="UniProtKB-UniRule"/>
</dbReference>
<dbReference type="GO" id="GO:0009231">
    <property type="term" value="P:riboflavin biosynthetic process"/>
    <property type="evidence" value="ECO:0007669"/>
    <property type="project" value="InterPro"/>
</dbReference>
<dbReference type="Proteomes" id="UP000231702">
    <property type="component" value="Unassembled WGS sequence"/>
</dbReference>
<evidence type="ECO:0000256" key="14">
    <source>
        <dbReference type="ARBA" id="ARBA00049494"/>
    </source>
</evidence>
<dbReference type="Pfam" id="PF06574">
    <property type="entry name" value="FAD_syn"/>
    <property type="match status" value="1"/>
</dbReference>
<dbReference type="SUPFAM" id="SSF82114">
    <property type="entry name" value="Riboflavin kinase-like"/>
    <property type="match status" value="1"/>
</dbReference>
<dbReference type="NCBIfam" id="NF004159">
    <property type="entry name" value="PRK05627.1-2"/>
    <property type="match status" value="1"/>
</dbReference>
<keyword evidence="20" id="KW-1185">Reference proteome</keyword>
<dbReference type="EC" id="2.7.7.2" evidence="15"/>
<dbReference type="FunFam" id="3.40.50.620:FF:000021">
    <property type="entry name" value="Riboflavin biosynthesis protein"/>
    <property type="match status" value="1"/>
</dbReference>
<evidence type="ECO:0000313" key="17">
    <source>
        <dbReference type="EMBL" id="PJE28619.1"/>
    </source>
</evidence>
<dbReference type="InterPro" id="IPR015865">
    <property type="entry name" value="Riboflavin_kinase_bac/euk"/>
</dbReference>
<dbReference type="InterPro" id="IPR002606">
    <property type="entry name" value="Riboflavin_kinase_bac"/>
</dbReference>
<dbReference type="PANTHER" id="PTHR22749:SF6">
    <property type="entry name" value="RIBOFLAVIN KINASE"/>
    <property type="match status" value="1"/>
</dbReference>
<keyword evidence="11 15" id="KW-0067">ATP-binding</keyword>